<reference evidence="1" key="2">
    <citation type="journal article" date="2015" name="Data Brief">
        <title>Shoot transcriptome of the giant reed, Arundo donax.</title>
        <authorList>
            <person name="Barrero R.A."/>
            <person name="Guerrero F.D."/>
            <person name="Moolhuijzen P."/>
            <person name="Goolsby J.A."/>
            <person name="Tidwell J."/>
            <person name="Bellgard S.E."/>
            <person name="Bellgard M.I."/>
        </authorList>
    </citation>
    <scope>NUCLEOTIDE SEQUENCE</scope>
    <source>
        <tissue evidence="1">Shoot tissue taken approximately 20 cm above the soil surface</tissue>
    </source>
</reference>
<organism evidence="1">
    <name type="scientific">Arundo donax</name>
    <name type="common">Giant reed</name>
    <name type="synonym">Donax arundinaceus</name>
    <dbReference type="NCBI Taxonomy" id="35708"/>
    <lineage>
        <taxon>Eukaryota</taxon>
        <taxon>Viridiplantae</taxon>
        <taxon>Streptophyta</taxon>
        <taxon>Embryophyta</taxon>
        <taxon>Tracheophyta</taxon>
        <taxon>Spermatophyta</taxon>
        <taxon>Magnoliopsida</taxon>
        <taxon>Liliopsida</taxon>
        <taxon>Poales</taxon>
        <taxon>Poaceae</taxon>
        <taxon>PACMAD clade</taxon>
        <taxon>Arundinoideae</taxon>
        <taxon>Arundineae</taxon>
        <taxon>Arundo</taxon>
    </lineage>
</organism>
<protein>
    <submittedName>
        <fullName evidence="1">Uncharacterized protein</fullName>
    </submittedName>
</protein>
<reference evidence="1" key="1">
    <citation type="submission" date="2014-09" db="EMBL/GenBank/DDBJ databases">
        <authorList>
            <person name="Magalhaes I.L.F."/>
            <person name="Oliveira U."/>
            <person name="Santos F.R."/>
            <person name="Vidigal T.H.D.A."/>
            <person name="Brescovit A.D."/>
            <person name="Santos A.J."/>
        </authorList>
    </citation>
    <scope>NUCLEOTIDE SEQUENCE</scope>
    <source>
        <tissue evidence="1">Shoot tissue taken approximately 20 cm above the soil surface</tissue>
    </source>
</reference>
<accession>A0A0A9H2N2</accession>
<dbReference type="EMBL" id="GBRH01166396">
    <property type="protein sequence ID" value="JAE31500.1"/>
    <property type="molecule type" value="Transcribed_RNA"/>
</dbReference>
<dbReference type="AlphaFoldDB" id="A0A0A9H2N2"/>
<sequence length="51" mass="5682">MIHLLVLRSSCCSSAGRSGGLFLFHPSICHPFERKKKEQTDGSSFNFPKAK</sequence>
<name>A0A0A9H2N2_ARUDO</name>
<evidence type="ECO:0000313" key="1">
    <source>
        <dbReference type="EMBL" id="JAE31500.1"/>
    </source>
</evidence>
<proteinExistence type="predicted"/>